<name>A0ABD0S0B1_CIRMR</name>
<gene>
    <name evidence="1" type="ORF">M9458_002215</name>
</gene>
<dbReference type="AlphaFoldDB" id="A0ABD0S0B1"/>
<proteinExistence type="predicted"/>
<dbReference type="Proteomes" id="UP001529510">
    <property type="component" value="Unassembled WGS sequence"/>
</dbReference>
<sequence length="49" mass="5311">NTMTVSYMAGLMLGSAVSYSTYSLTSQAHSTHTLKLNNTLTLQSYMPGH</sequence>
<evidence type="ECO:0000313" key="2">
    <source>
        <dbReference type="Proteomes" id="UP001529510"/>
    </source>
</evidence>
<accession>A0ABD0S0B1</accession>
<reference evidence="1 2" key="1">
    <citation type="submission" date="2024-05" db="EMBL/GenBank/DDBJ databases">
        <title>Genome sequencing and assembly of Indian major carp, Cirrhinus mrigala (Hamilton, 1822).</title>
        <authorList>
            <person name="Mohindra V."/>
            <person name="Chowdhury L.M."/>
            <person name="Lal K."/>
            <person name="Jena J.K."/>
        </authorList>
    </citation>
    <scope>NUCLEOTIDE SEQUENCE [LARGE SCALE GENOMIC DNA]</scope>
    <source>
        <strain evidence="1">CM1030</strain>
        <tissue evidence="1">Blood</tissue>
    </source>
</reference>
<dbReference type="EMBL" id="JAMKFB020000001">
    <property type="protein sequence ID" value="KAL0204197.1"/>
    <property type="molecule type" value="Genomic_DNA"/>
</dbReference>
<organism evidence="1 2">
    <name type="scientific">Cirrhinus mrigala</name>
    <name type="common">Mrigala</name>
    <dbReference type="NCBI Taxonomy" id="683832"/>
    <lineage>
        <taxon>Eukaryota</taxon>
        <taxon>Metazoa</taxon>
        <taxon>Chordata</taxon>
        <taxon>Craniata</taxon>
        <taxon>Vertebrata</taxon>
        <taxon>Euteleostomi</taxon>
        <taxon>Actinopterygii</taxon>
        <taxon>Neopterygii</taxon>
        <taxon>Teleostei</taxon>
        <taxon>Ostariophysi</taxon>
        <taxon>Cypriniformes</taxon>
        <taxon>Cyprinidae</taxon>
        <taxon>Labeoninae</taxon>
        <taxon>Labeonini</taxon>
        <taxon>Cirrhinus</taxon>
    </lineage>
</organism>
<comment type="caution">
    <text evidence="1">The sequence shown here is derived from an EMBL/GenBank/DDBJ whole genome shotgun (WGS) entry which is preliminary data.</text>
</comment>
<evidence type="ECO:0000313" key="1">
    <source>
        <dbReference type="EMBL" id="KAL0204197.1"/>
    </source>
</evidence>
<protein>
    <submittedName>
        <fullName evidence="1">Uncharacterized protein</fullName>
    </submittedName>
</protein>
<keyword evidence="2" id="KW-1185">Reference proteome</keyword>
<feature type="non-terminal residue" evidence="1">
    <location>
        <position position="1"/>
    </location>
</feature>